<dbReference type="AlphaFoldDB" id="A0A645FF15"/>
<gene>
    <name evidence="1" type="ORF">SDC9_159498</name>
</gene>
<dbReference type="EMBL" id="VSSQ01058479">
    <property type="protein sequence ID" value="MPN12186.1"/>
    <property type="molecule type" value="Genomic_DNA"/>
</dbReference>
<protein>
    <submittedName>
        <fullName evidence="1">Uncharacterized protein</fullName>
    </submittedName>
</protein>
<proteinExistence type="predicted"/>
<comment type="caution">
    <text evidence="1">The sequence shown here is derived from an EMBL/GenBank/DDBJ whole genome shotgun (WGS) entry which is preliminary data.</text>
</comment>
<organism evidence="1">
    <name type="scientific">bioreactor metagenome</name>
    <dbReference type="NCBI Taxonomy" id="1076179"/>
    <lineage>
        <taxon>unclassified sequences</taxon>
        <taxon>metagenomes</taxon>
        <taxon>ecological metagenomes</taxon>
    </lineage>
</organism>
<sequence length="262" mass="28650">MERCCRARVASGVHHVDGVRRLCIAAQRLRQCEGPLRAVHHGSAQQVRTFIDLHGSARLERLAQRAKQRRCAVVGGCSRCELTLLRSHIVHVEDRAGDLRRNGVHREVECVARHADVASSVLLRCGDRMCTFSQCGGRSQRPLAVGAHHGGTQHDAIVVHGDLGTHLTRAGDDWLDIVGEAAVGDRTHNASDVVPGVGHVELRRSSDVHLQQELSRRSAHLACGIRRCGHEAVEAFGQFVRFWNAPLAGGIGLRFAHEHPVA</sequence>
<name>A0A645FF15_9ZZZZ</name>
<accession>A0A645FF15</accession>
<evidence type="ECO:0000313" key="1">
    <source>
        <dbReference type="EMBL" id="MPN12186.1"/>
    </source>
</evidence>
<reference evidence="1" key="1">
    <citation type="submission" date="2019-08" db="EMBL/GenBank/DDBJ databases">
        <authorList>
            <person name="Kucharzyk K."/>
            <person name="Murdoch R.W."/>
            <person name="Higgins S."/>
            <person name="Loffler F."/>
        </authorList>
    </citation>
    <scope>NUCLEOTIDE SEQUENCE</scope>
</reference>